<dbReference type="RefSeq" id="WP_128952596.1">
    <property type="nucleotide sequence ID" value="NZ_CP030053.1"/>
</dbReference>
<dbReference type="NCBIfam" id="TIGR00573">
    <property type="entry name" value="dnaq"/>
    <property type="match status" value="1"/>
</dbReference>
<dbReference type="InterPro" id="IPR036397">
    <property type="entry name" value="RNaseH_sf"/>
</dbReference>
<dbReference type="EMBL" id="RDQZ01000006">
    <property type="protein sequence ID" value="RXH15060.1"/>
    <property type="molecule type" value="Genomic_DNA"/>
</dbReference>
<dbReference type="GO" id="GO:0005829">
    <property type="term" value="C:cytosol"/>
    <property type="evidence" value="ECO:0007669"/>
    <property type="project" value="TreeGrafter"/>
</dbReference>
<dbReference type="InterPro" id="IPR014883">
    <property type="entry name" value="VRR_NUC"/>
</dbReference>
<dbReference type="Gene3D" id="3.30.420.10">
    <property type="entry name" value="Ribonuclease H-like superfamily/Ribonuclease H"/>
    <property type="match status" value="1"/>
</dbReference>
<keyword evidence="3" id="KW-0540">Nuclease</keyword>
<dbReference type="Pfam" id="PF08774">
    <property type="entry name" value="VRR_NUC"/>
    <property type="match status" value="1"/>
</dbReference>
<accession>A0AAE5X369</accession>
<dbReference type="GO" id="GO:0003887">
    <property type="term" value="F:DNA-directed DNA polymerase activity"/>
    <property type="evidence" value="ECO:0007669"/>
    <property type="project" value="UniProtKB-EC"/>
</dbReference>
<dbReference type="InterPro" id="IPR012337">
    <property type="entry name" value="RNaseH-like_sf"/>
</dbReference>
<dbReference type="Proteomes" id="UP000288972">
    <property type="component" value="Chromosome"/>
</dbReference>
<reference evidence="10 12" key="1">
    <citation type="submission" date="2018-06" db="EMBL/GenBank/DDBJ databases">
        <title>Comparative genomics of rhizobia nodulating Arachis hypogaea in China.</title>
        <authorList>
            <person name="Li Y."/>
        </authorList>
    </citation>
    <scope>NUCLEOTIDE SEQUENCE [LARGE SCALE GENOMIC DNA]</scope>
    <source>
        <strain evidence="10 12">CCBAU 51670</strain>
    </source>
</reference>
<reference evidence="11 13" key="2">
    <citation type="submission" date="2018-10" db="EMBL/GenBank/DDBJ databases">
        <title>Bradyrhizobium sp. nov., effective nodules isolated from peanut in China.</title>
        <authorList>
            <person name="Li Y."/>
        </authorList>
    </citation>
    <scope>NUCLEOTIDE SEQUENCE [LARGE SCALE GENOMIC DNA]</scope>
    <source>
        <strain evidence="11 13">CCBAU 53426</strain>
    </source>
</reference>
<dbReference type="SMART" id="SM00479">
    <property type="entry name" value="EXOIII"/>
    <property type="match status" value="1"/>
</dbReference>
<dbReference type="InterPro" id="IPR006054">
    <property type="entry name" value="DnaQ"/>
</dbReference>
<dbReference type="Pfam" id="PF00929">
    <property type="entry name" value="RNase_T"/>
    <property type="match status" value="1"/>
</dbReference>
<dbReference type="AlphaFoldDB" id="A0AAE5X369"/>
<keyword evidence="10" id="KW-0269">Exonuclease</keyword>
<dbReference type="PANTHER" id="PTHR30231:SF41">
    <property type="entry name" value="DNA POLYMERASE III SUBUNIT EPSILON"/>
    <property type="match status" value="1"/>
</dbReference>
<gene>
    <name evidence="11" type="ORF">EAS56_11045</name>
    <name evidence="10" type="ORF">XH91_22495</name>
</gene>
<dbReference type="CDD" id="cd06127">
    <property type="entry name" value="DEDDh"/>
    <property type="match status" value="1"/>
</dbReference>
<protein>
    <recommendedName>
        <fullName evidence="2">DNA-directed DNA polymerase</fullName>
        <ecNumber evidence="2">2.7.7.7</ecNumber>
    </recommendedName>
</protein>
<dbReference type="Pfam" id="PF21315">
    <property type="entry name" value="FAN1_HTH"/>
    <property type="match status" value="1"/>
</dbReference>
<evidence type="ECO:0000259" key="9">
    <source>
        <dbReference type="SMART" id="SM00990"/>
    </source>
</evidence>
<evidence type="ECO:0000256" key="3">
    <source>
        <dbReference type="ARBA" id="ARBA00022722"/>
    </source>
</evidence>
<dbReference type="SMART" id="SM00990">
    <property type="entry name" value="VRR_NUC"/>
    <property type="match status" value="1"/>
</dbReference>
<proteinExistence type="predicted"/>
<evidence type="ECO:0000313" key="11">
    <source>
        <dbReference type="EMBL" id="RXH15060.1"/>
    </source>
</evidence>
<dbReference type="PANTHER" id="PTHR30231">
    <property type="entry name" value="DNA POLYMERASE III SUBUNIT EPSILON"/>
    <property type="match status" value="1"/>
</dbReference>
<dbReference type="GO" id="GO:0008408">
    <property type="term" value="F:3'-5' exonuclease activity"/>
    <property type="evidence" value="ECO:0007669"/>
    <property type="project" value="TreeGrafter"/>
</dbReference>
<dbReference type="Gene3D" id="3.40.1350.10">
    <property type="match status" value="1"/>
</dbReference>
<evidence type="ECO:0000313" key="12">
    <source>
        <dbReference type="Proteomes" id="UP000288972"/>
    </source>
</evidence>
<feature type="domain" description="Exonuclease" evidence="8">
    <location>
        <begin position="544"/>
        <end position="709"/>
    </location>
</feature>
<evidence type="ECO:0000259" key="8">
    <source>
        <dbReference type="SMART" id="SM00479"/>
    </source>
</evidence>
<dbReference type="KEGG" id="bgz:XH91_22495"/>
<sequence length="721" mass="80215">MTLPVLPVYYYHDHFTEMLSFVCESYGPVLADRHRAFVARFSSLSKDAQCLFIRMVNRNGTVFNPSTFKYAEIADPIGALGELGIAGYVRGLSEQDYAAFLACLAKPDLFDGAKAAGMSDVRASWPKAKLSEYCLANLSFGTAFQHFGGGAFIALGDTEPLEFLLYLYFGKTENNLKNFALRDLGILRTNDQADFSARFADADEARACFHYARLLRHLEAKSDEVYRKSVADILGGPACPTDYAVDLRSRAAHKAGLHFEKKGEAALAVQLYRAGSSAECNERVARLLYAEGDKDAAEELLRRMIDDPASDDEFVFASDFYARKFDGRRTGLCTALLRAGRTLRVDDTWRGSPEAGIAGVLRRQGLEVFHAENTLWHCLFGLLFWDELFESGQLHSGFDWMPHCLKDKTFAQMFSPQIEAKLAAVASRSALPQILRIVAAKWGKPNGVFAWDHVDMDALRALLAGTSADGLATMLRLMCEDYRAMRDGFPDLMLVADGAVSFMEVKAEGDVIRRNQLTRLRQLGNAGIPAEIGRADFRFDPDQDYVVVDIETTGGWTGGDRITEIGAVKIRNHEVVAEWHSLINPQRSIPAKIVALTGITNEMVRNAPLFAEVADSFMQFMADGVFVAHNVNFDYGFIAAEYERLERRFRFPKLCTCASMRRHYPGHKSYGLGKLTRAYNIELKDHHRALCDARAAAHLLNLINAKRDESGSGSRAEEIAA</sequence>
<dbReference type="InterPro" id="IPR011856">
    <property type="entry name" value="tRNA_endonuc-like_dom_sf"/>
</dbReference>
<evidence type="ECO:0000256" key="6">
    <source>
        <dbReference type="ARBA" id="ARBA00026073"/>
    </source>
</evidence>
<comment type="cofactor">
    <cofactor evidence="1">
        <name>Mg(2+)</name>
        <dbReference type="ChEBI" id="CHEBI:18420"/>
    </cofactor>
</comment>
<dbReference type="GO" id="GO:0003677">
    <property type="term" value="F:DNA binding"/>
    <property type="evidence" value="ECO:0007669"/>
    <property type="project" value="InterPro"/>
</dbReference>
<dbReference type="InterPro" id="IPR049125">
    <property type="entry name" value="FAN1-like_WH"/>
</dbReference>
<dbReference type="InterPro" id="IPR013520">
    <property type="entry name" value="Ribonucl_H"/>
</dbReference>
<evidence type="ECO:0000256" key="1">
    <source>
        <dbReference type="ARBA" id="ARBA00001946"/>
    </source>
</evidence>
<name>A0AAE5X369_9BRAD</name>
<evidence type="ECO:0000256" key="2">
    <source>
        <dbReference type="ARBA" id="ARBA00012417"/>
    </source>
</evidence>
<evidence type="ECO:0000256" key="5">
    <source>
        <dbReference type="ARBA" id="ARBA00025483"/>
    </source>
</evidence>
<dbReference type="Proteomes" id="UP000290401">
    <property type="component" value="Unassembled WGS sequence"/>
</dbReference>
<evidence type="ECO:0000313" key="10">
    <source>
        <dbReference type="EMBL" id="QAU47841.1"/>
    </source>
</evidence>
<evidence type="ECO:0000256" key="4">
    <source>
        <dbReference type="ARBA" id="ARBA00022801"/>
    </source>
</evidence>
<dbReference type="GO" id="GO:0045004">
    <property type="term" value="P:DNA replication proofreading"/>
    <property type="evidence" value="ECO:0007669"/>
    <property type="project" value="TreeGrafter"/>
</dbReference>
<comment type="catalytic activity">
    <reaction evidence="7">
        <text>DNA(n) + a 2'-deoxyribonucleoside 5'-triphosphate = DNA(n+1) + diphosphate</text>
        <dbReference type="Rhea" id="RHEA:22508"/>
        <dbReference type="Rhea" id="RHEA-COMP:17339"/>
        <dbReference type="Rhea" id="RHEA-COMP:17340"/>
        <dbReference type="ChEBI" id="CHEBI:33019"/>
        <dbReference type="ChEBI" id="CHEBI:61560"/>
        <dbReference type="ChEBI" id="CHEBI:173112"/>
        <dbReference type="EC" id="2.7.7.7"/>
    </reaction>
</comment>
<comment type="subunit">
    <text evidence="6">DNA polymerase III contains a core (composed of alpha, epsilon and theta chains) that associates with a tau subunit. This core dimerizes to form the POLIII' complex. PolIII' associates with the gamma complex (composed of gamma, delta, delta', psi and chi chains) and with the beta chain to form the complete DNA polymerase III complex.</text>
</comment>
<keyword evidence="4" id="KW-0378">Hydrolase</keyword>
<keyword evidence="13" id="KW-1185">Reference proteome</keyword>
<dbReference type="EMBL" id="CP030053">
    <property type="protein sequence ID" value="QAU47841.1"/>
    <property type="molecule type" value="Genomic_DNA"/>
</dbReference>
<dbReference type="SUPFAM" id="SSF53098">
    <property type="entry name" value="Ribonuclease H-like"/>
    <property type="match status" value="1"/>
</dbReference>
<comment type="function">
    <text evidence="5">DNA polymerase III is a complex, multichain enzyme responsible for most of the replicative synthesis in bacteria. The epsilon subunit contain the editing function and is a proofreading 3'-5' exonuclease.</text>
</comment>
<evidence type="ECO:0000313" key="13">
    <source>
        <dbReference type="Proteomes" id="UP000290401"/>
    </source>
</evidence>
<evidence type="ECO:0000256" key="7">
    <source>
        <dbReference type="ARBA" id="ARBA00049244"/>
    </source>
</evidence>
<dbReference type="EC" id="2.7.7.7" evidence="2"/>
<dbReference type="FunFam" id="3.30.420.10:FF:000045">
    <property type="entry name" value="3'-5' exonuclease DinG"/>
    <property type="match status" value="1"/>
</dbReference>
<feature type="domain" description="VRR-NUC" evidence="9">
    <location>
        <begin position="425"/>
        <end position="537"/>
    </location>
</feature>
<organism evidence="10 12">
    <name type="scientific">Bradyrhizobium guangzhouense</name>
    <dbReference type="NCBI Taxonomy" id="1325095"/>
    <lineage>
        <taxon>Bacteria</taxon>
        <taxon>Pseudomonadati</taxon>
        <taxon>Pseudomonadota</taxon>
        <taxon>Alphaproteobacteria</taxon>
        <taxon>Hyphomicrobiales</taxon>
        <taxon>Nitrobacteraceae</taxon>
        <taxon>Bradyrhizobium</taxon>
    </lineage>
</organism>